<keyword evidence="4" id="KW-0238">DNA-binding</keyword>
<dbReference type="EMBL" id="CP075864">
    <property type="protein sequence ID" value="QYS93087.1"/>
    <property type="molecule type" value="Genomic_DNA"/>
</dbReference>
<name>A0A8G0L2R5_9HYPO</name>
<keyword evidence="1" id="KW-0479">Metal-binding</keyword>
<feature type="region of interest" description="Disordered" evidence="7">
    <location>
        <begin position="116"/>
        <end position="147"/>
    </location>
</feature>
<gene>
    <name evidence="9" type="ORF">H0G86_000477</name>
</gene>
<dbReference type="InterPro" id="IPR036864">
    <property type="entry name" value="Zn2-C6_fun-type_DNA-bd_sf"/>
</dbReference>
<dbReference type="Proteomes" id="UP000826661">
    <property type="component" value="Chromosome I"/>
</dbReference>
<dbReference type="Pfam" id="PF04082">
    <property type="entry name" value="Fungal_trans"/>
    <property type="match status" value="1"/>
</dbReference>
<dbReference type="CDD" id="cd12148">
    <property type="entry name" value="fungal_TF_MHR"/>
    <property type="match status" value="1"/>
</dbReference>
<dbReference type="SUPFAM" id="SSF57701">
    <property type="entry name" value="Zn2/Cys6 DNA-binding domain"/>
    <property type="match status" value="1"/>
</dbReference>
<keyword evidence="3" id="KW-0805">Transcription regulation</keyword>
<dbReference type="GO" id="GO:0009410">
    <property type="term" value="P:response to xenobiotic stimulus"/>
    <property type="evidence" value="ECO:0007669"/>
    <property type="project" value="TreeGrafter"/>
</dbReference>
<dbReference type="PROSITE" id="PS00463">
    <property type="entry name" value="ZN2_CY6_FUNGAL_1"/>
    <property type="match status" value="1"/>
</dbReference>
<dbReference type="AlphaFoldDB" id="A0A8G0L2R5"/>
<evidence type="ECO:0000256" key="6">
    <source>
        <dbReference type="ARBA" id="ARBA00023242"/>
    </source>
</evidence>
<protein>
    <submittedName>
        <fullName evidence="9">Zn(2)-C6 fungal-type domain-containing protein</fullName>
    </submittedName>
</protein>
<dbReference type="InterPro" id="IPR052478">
    <property type="entry name" value="Metabolite_Synth_Reg"/>
</dbReference>
<keyword evidence="6" id="KW-0539">Nucleus</keyword>
<proteinExistence type="predicted"/>
<dbReference type="PANTHER" id="PTHR31779">
    <property type="entry name" value="2-NITROPROPANE DIOXYGENASE FAMILY, PUTATIVE (AFU_ORTHOLOGUE AFUA_2G17430)-RELATED"/>
    <property type="match status" value="1"/>
</dbReference>
<evidence type="ECO:0000256" key="5">
    <source>
        <dbReference type="ARBA" id="ARBA00023163"/>
    </source>
</evidence>
<dbReference type="InterPro" id="IPR007219">
    <property type="entry name" value="XnlR_reg_dom"/>
</dbReference>
<dbReference type="Pfam" id="PF00172">
    <property type="entry name" value="Zn_clus"/>
    <property type="match status" value="1"/>
</dbReference>
<reference evidence="9 10" key="1">
    <citation type="journal article" date="2021" name="BMC Genomics">
        <title>Telomere-to-telomere genome assembly of asparaginase-producing Trichoderma simmonsii.</title>
        <authorList>
            <person name="Chung D."/>
            <person name="Kwon Y.M."/>
            <person name="Yang Y."/>
        </authorList>
    </citation>
    <scope>NUCLEOTIDE SEQUENCE [LARGE SCALE GENOMIC DNA]</scope>
    <source>
        <strain evidence="9 10">GH-Sj1</strain>
    </source>
</reference>
<accession>A0A8G0L2R5</accession>
<evidence type="ECO:0000313" key="10">
    <source>
        <dbReference type="Proteomes" id="UP000826661"/>
    </source>
</evidence>
<keyword evidence="5" id="KW-0804">Transcription</keyword>
<evidence type="ECO:0000259" key="8">
    <source>
        <dbReference type="PROSITE" id="PS50048"/>
    </source>
</evidence>
<dbReference type="SMART" id="SM00066">
    <property type="entry name" value="GAL4"/>
    <property type="match status" value="1"/>
</dbReference>
<dbReference type="InterPro" id="IPR001138">
    <property type="entry name" value="Zn2Cys6_DnaBD"/>
</dbReference>
<dbReference type="GO" id="GO:0003677">
    <property type="term" value="F:DNA binding"/>
    <property type="evidence" value="ECO:0007669"/>
    <property type="project" value="UniProtKB-KW"/>
</dbReference>
<feature type="domain" description="Zn(2)-C6 fungal-type" evidence="8">
    <location>
        <begin position="44"/>
        <end position="73"/>
    </location>
</feature>
<dbReference type="PROSITE" id="PS50048">
    <property type="entry name" value="ZN2_CY6_FUNGAL_2"/>
    <property type="match status" value="1"/>
</dbReference>
<evidence type="ECO:0000256" key="1">
    <source>
        <dbReference type="ARBA" id="ARBA00022723"/>
    </source>
</evidence>
<dbReference type="GO" id="GO:0006351">
    <property type="term" value="P:DNA-templated transcription"/>
    <property type="evidence" value="ECO:0007669"/>
    <property type="project" value="InterPro"/>
</dbReference>
<evidence type="ECO:0000313" key="9">
    <source>
        <dbReference type="EMBL" id="QYS93087.1"/>
    </source>
</evidence>
<evidence type="ECO:0000256" key="2">
    <source>
        <dbReference type="ARBA" id="ARBA00022833"/>
    </source>
</evidence>
<keyword evidence="2" id="KW-0862">Zinc</keyword>
<dbReference type="Gene3D" id="4.10.240.10">
    <property type="entry name" value="Zn(2)-C6 fungal-type DNA-binding domain"/>
    <property type="match status" value="1"/>
</dbReference>
<dbReference type="GO" id="GO:0000981">
    <property type="term" value="F:DNA-binding transcription factor activity, RNA polymerase II-specific"/>
    <property type="evidence" value="ECO:0007669"/>
    <property type="project" value="InterPro"/>
</dbReference>
<evidence type="ECO:0000256" key="3">
    <source>
        <dbReference type="ARBA" id="ARBA00023015"/>
    </source>
</evidence>
<evidence type="ECO:0000256" key="4">
    <source>
        <dbReference type="ARBA" id="ARBA00023125"/>
    </source>
</evidence>
<organism evidence="9 10">
    <name type="scientific">Trichoderma simmonsii</name>
    <dbReference type="NCBI Taxonomy" id="1491479"/>
    <lineage>
        <taxon>Eukaryota</taxon>
        <taxon>Fungi</taxon>
        <taxon>Dikarya</taxon>
        <taxon>Ascomycota</taxon>
        <taxon>Pezizomycotina</taxon>
        <taxon>Sordariomycetes</taxon>
        <taxon>Hypocreomycetidae</taxon>
        <taxon>Hypocreales</taxon>
        <taxon>Hypocreaceae</taxon>
        <taxon>Trichoderma</taxon>
    </lineage>
</organism>
<dbReference type="GO" id="GO:0008270">
    <property type="term" value="F:zinc ion binding"/>
    <property type="evidence" value="ECO:0007669"/>
    <property type="project" value="InterPro"/>
</dbReference>
<sequence>MVYLINLRPLSHRLPAMEHNPIHNEVTVAAQPQAPKGRQRAKQACDECRRRKRKCDSTFPCAMCVQFEYPCKINGVLVPGQKLKRSLDVMLESSEASFQTAPSAPPSVPALTVASTYPSTEPSATAEDVAHQTTSEEVARQTPLPPLNRGIIEPAKRRYMNQNSAVAFPNQLGVELESAHPPRLHSFAWNCGIRPEEPGSIHAPLTNYISYEECRHYTEIYFSTVDVPFHLFDKQKFLQQCDTYFNRRNQDLILGALIGAVVSLGSLFAFHQGHPMESQIVKHVKDVLEDSTFSRLPSIDQVNAWILRTLYLRSTTRPHLTWLSSCTVMHLVEAVGLHRDLNSELVTQSLQTPATEDEGSKRTFWLAWCLNTIIAYEYGRTKIHFDGVDSRSTPFDDKSETGLQIRMARILPSDSLSGDVMTVSKSLEAAIQKLLDMGEVKGFPALTRGDLCFCLYRRLRLLKVSISKDTLSQILQIGHTAVEAASDLAERGIPWWNVLGTTFQFFCVLLAIDNRDSLTQVSWVMPKLERIVEILNTHMAAEALDTAKTLMRDALAKKNQEIALLEASNGNGFPFPHRELTPDWDTMLNPYYIVGGFNFKDLGV</sequence>
<evidence type="ECO:0000256" key="7">
    <source>
        <dbReference type="SAM" id="MobiDB-lite"/>
    </source>
</evidence>
<dbReference type="CDD" id="cd00067">
    <property type="entry name" value="GAL4"/>
    <property type="match status" value="1"/>
</dbReference>
<keyword evidence="10" id="KW-1185">Reference proteome</keyword>
<dbReference type="PANTHER" id="PTHR31779:SF3">
    <property type="entry name" value="PROTEIN RDR1"/>
    <property type="match status" value="1"/>
</dbReference>